<accession>A0A3B0UY25</accession>
<evidence type="ECO:0000256" key="4">
    <source>
        <dbReference type="ARBA" id="ARBA00022729"/>
    </source>
</evidence>
<feature type="transmembrane region" description="Helical" evidence="7">
    <location>
        <begin position="102"/>
        <end position="123"/>
    </location>
</feature>
<dbReference type="AlphaFoldDB" id="A0A3B0UY25"/>
<evidence type="ECO:0000259" key="8">
    <source>
        <dbReference type="Pfam" id="PF03918"/>
    </source>
</evidence>
<keyword evidence="9" id="KW-0456">Lyase</keyword>
<evidence type="ECO:0000256" key="3">
    <source>
        <dbReference type="ARBA" id="ARBA00022723"/>
    </source>
</evidence>
<evidence type="ECO:0000256" key="6">
    <source>
        <dbReference type="ARBA" id="ARBA00023004"/>
    </source>
</evidence>
<proteinExistence type="inferred from homology"/>
<evidence type="ECO:0000256" key="7">
    <source>
        <dbReference type="SAM" id="Phobius"/>
    </source>
</evidence>
<evidence type="ECO:0000256" key="1">
    <source>
        <dbReference type="ARBA" id="ARBA00010342"/>
    </source>
</evidence>
<dbReference type="FunFam" id="1.10.8.640:FF:000001">
    <property type="entry name" value="Cytochrome c-type biogenesis protein"/>
    <property type="match status" value="1"/>
</dbReference>
<dbReference type="Pfam" id="PF03918">
    <property type="entry name" value="CcmH"/>
    <property type="match status" value="1"/>
</dbReference>
<dbReference type="InterPro" id="IPR051263">
    <property type="entry name" value="C-type_cytochrome_biogenesis"/>
</dbReference>
<dbReference type="GO" id="GO:0005886">
    <property type="term" value="C:plasma membrane"/>
    <property type="evidence" value="ECO:0007669"/>
    <property type="project" value="TreeGrafter"/>
</dbReference>
<dbReference type="PANTHER" id="PTHR47870:SF1">
    <property type="entry name" value="CYTOCHROME C-TYPE BIOGENESIS PROTEIN CCMH"/>
    <property type="match status" value="1"/>
</dbReference>
<name>A0A3B0UY25_9ZZZZ</name>
<keyword evidence="7" id="KW-1133">Transmembrane helix</keyword>
<dbReference type="CDD" id="cd16378">
    <property type="entry name" value="CcmH_N"/>
    <property type="match status" value="1"/>
</dbReference>
<comment type="similarity">
    <text evidence="1">Belongs to the CcmH/CycL/Ccl2/NrfF family.</text>
</comment>
<keyword evidence="3" id="KW-0479">Metal-binding</keyword>
<dbReference type="EMBL" id="UOEW01000127">
    <property type="protein sequence ID" value="VAW36058.1"/>
    <property type="molecule type" value="Genomic_DNA"/>
</dbReference>
<keyword evidence="6" id="KW-0408">Iron</keyword>
<dbReference type="GO" id="GO:0017004">
    <property type="term" value="P:cytochrome complex assembly"/>
    <property type="evidence" value="ECO:0007669"/>
    <property type="project" value="UniProtKB-KW"/>
</dbReference>
<evidence type="ECO:0000256" key="2">
    <source>
        <dbReference type="ARBA" id="ARBA00022617"/>
    </source>
</evidence>
<reference evidence="9" key="1">
    <citation type="submission" date="2018-06" db="EMBL/GenBank/DDBJ databases">
        <authorList>
            <person name="Zhirakovskaya E."/>
        </authorList>
    </citation>
    <scope>NUCLEOTIDE SEQUENCE</scope>
</reference>
<keyword evidence="2" id="KW-0349">Heme</keyword>
<dbReference type="Gene3D" id="1.10.8.640">
    <property type="entry name" value="Cytochrome C biogenesis protein"/>
    <property type="match status" value="1"/>
</dbReference>
<dbReference type="InterPro" id="IPR005616">
    <property type="entry name" value="CcmH/CycL/Ccl2/NrfF_N"/>
</dbReference>
<evidence type="ECO:0000256" key="5">
    <source>
        <dbReference type="ARBA" id="ARBA00022748"/>
    </source>
</evidence>
<keyword evidence="4" id="KW-0732">Signal</keyword>
<feature type="domain" description="CcmH/CycL/Ccl2/NrfF N-terminal" evidence="8">
    <location>
        <begin position="7"/>
        <end position="134"/>
    </location>
</feature>
<keyword evidence="5" id="KW-0201">Cytochrome c-type biogenesis</keyword>
<dbReference type="InterPro" id="IPR038297">
    <property type="entry name" value="CcmH/CycL/NrfF/Ccl2_sf"/>
</dbReference>
<sequence>MIMKKLLFLLTLLSGITSAIDIHEFETEQQRLDYQQLTEELRCLVCQNQNISGSDAGLAKDLRNEVAKLVRQGQSQTQITDYMVQRYGDFVRYSPPIRIDTIILWVLPFMVLIIAAIILIISIRKNKTNNTDKNTGATDS</sequence>
<keyword evidence="7" id="KW-0472">Membrane</keyword>
<organism evidence="9">
    <name type="scientific">hydrothermal vent metagenome</name>
    <dbReference type="NCBI Taxonomy" id="652676"/>
    <lineage>
        <taxon>unclassified sequences</taxon>
        <taxon>metagenomes</taxon>
        <taxon>ecological metagenomes</taxon>
    </lineage>
</organism>
<gene>
    <name evidence="9" type="ORF">MNBD_GAMMA01-361</name>
</gene>
<evidence type="ECO:0000313" key="9">
    <source>
        <dbReference type="EMBL" id="VAW36058.1"/>
    </source>
</evidence>
<dbReference type="GO" id="GO:0046872">
    <property type="term" value="F:metal ion binding"/>
    <property type="evidence" value="ECO:0007669"/>
    <property type="project" value="UniProtKB-KW"/>
</dbReference>
<dbReference type="PANTHER" id="PTHR47870">
    <property type="entry name" value="CYTOCHROME C-TYPE BIOGENESIS PROTEIN CCMH"/>
    <property type="match status" value="1"/>
</dbReference>
<dbReference type="GO" id="GO:0016829">
    <property type="term" value="F:lyase activity"/>
    <property type="evidence" value="ECO:0007669"/>
    <property type="project" value="UniProtKB-KW"/>
</dbReference>
<protein>
    <submittedName>
        <fullName evidence="9">Cytochrome c heme lyase subunit CcmL</fullName>
    </submittedName>
</protein>
<keyword evidence="7" id="KW-0812">Transmembrane</keyword>